<dbReference type="Gene3D" id="1.10.150.240">
    <property type="entry name" value="Putative phosphatase, domain 2"/>
    <property type="match status" value="1"/>
</dbReference>
<dbReference type="PANTHER" id="PTHR43434">
    <property type="entry name" value="PHOSPHOGLYCOLATE PHOSPHATASE"/>
    <property type="match status" value="1"/>
</dbReference>
<dbReference type="GO" id="GO:0005829">
    <property type="term" value="C:cytosol"/>
    <property type="evidence" value="ECO:0007669"/>
    <property type="project" value="TreeGrafter"/>
</dbReference>
<dbReference type="InterPro" id="IPR023214">
    <property type="entry name" value="HAD_sf"/>
</dbReference>
<dbReference type="GO" id="GO:0008967">
    <property type="term" value="F:phosphoglycolate phosphatase activity"/>
    <property type="evidence" value="ECO:0007669"/>
    <property type="project" value="TreeGrafter"/>
</dbReference>
<organism evidence="1 2">
    <name type="scientific">Streptococcus pyogenes serotype M3 (strain ATCC BAA-595 / MGAS315)</name>
    <dbReference type="NCBI Taxonomy" id="198466"/>
    <lineage>
        <taxon>Bacteria</taxon>
        <taxon>Bacillati</taxon>
        <taxon>Bacillota</taxon>
        <taxon>Bacilli</taxon>
        <taxon>Lactobacillales</taxon>
        <taxon>Streptococcaceae</taxon>
        <taxon>Streptococcus</taxon>
    </lineage>
</organism>
<dbReference type="KEGG" id="spg:SpyM3_0475"/>
<name>A0A0H2UUD5_STRP3</name>
<dbReference type="SFLD" id="SFLDG01129">
    <property type="entry name" value="C1.5:_HAD__Beta-PGM__Phosphata"/>
    <property type="match status" value="1"/>
</dbReference>
<dbReference type="Gene3D" id="3.40.50.1000">
    <property type="entry name" value="HAD superfamily/HAD-like"/>
    <property type="match status" value="1"/>
</dbReference>
<protein>
    <submittedName>
        <fullName evidence="1">Putative hydrolase</fullName>
    </submittedName>
</protein>
<dbReference type="InterPro" id="IPR023198">
    <property type="entry name" value="PGP-like_dom2"/>
</dbReference>
<reference evidence="1 2" key="1">
    <citation type="journal article" date="2002" name="Proc. Natl. Acad. Sci. U.S.A.">
        <title>Genome sequence of a serotype M3 strain of group A Streptococcus: phage-encoded toxins, the high-virulence phenotype, and clone emergence.</title>
        <authorList>
            <person name="Beres S.B."/>
            <person name="Sylva G.L."/>
            <person name="Barbian K.D."/>
            <person name="Lei B."/>
            <person name="Hoff J.S."/>
            <person name="Mammarella N.D."/>
            <person name="Liu M.Y."/>
            <person name="Smoot J.C."/>
            <person name="Porcella S.F."/>
            <person name="Parkins L.D."/>
            <person name="Campbell D.S."/>
            <person name="Smith T.M."/>
            <person name="McCormick J.K."/>
            <person name="Leung D.Y."/>
            <person name="Schlievert P.M."/>
            <person name="Musser J.M."/>
        </authorList>
    </citation>
    <scope>NUCLEOTIDE SEQUENCE [LARGE SCALE GENOMIC DNA]</scope>
    <source>
        <strain evidence="2">ATCC BAA-595 / MGAS315</strain>
    </source>
</reference>
<dbReference type="InterPro" id="IPR036412">
    <property type="entry name" value="HAD-like_sf"/>
</dbReference>
<dbReference type="GO" id="GO:0006281">
    <property type="term" value="P:DNA repair"/>
    <property type="evidence" value="ECO:0007669"/>
    <property type="project" value="TreeGrafter"/>
</dbReference>
<dbReference type="HOGENOM" id="CLU_045011_19_5_9"/>
<keyword evidence="1" id="KW-0378">Hydrolase</keyword>
<dbReference type="InterPro" id="IPR050155">
    <property type="entry name" value="HAD-like_hydrolase_sf"/>
</dbReference>
<dbReference type="SUPFAM" id="SSF56784">
    <property type="entry name" value="HAD-like"/>
    <property type="match status" value="1"/>
</dbReference>
<proteinExistence type="predicted"/>
<dbReference type="InterPro" id="IPR041492">
    <property type="entry name" value="HAD_2"/>
</dbReference>
<dbReference type="Pfam" id="PF13419">
    <property type="entry name" value="HAD_2"/>
    <property type="match status" value="1"/>
</dbReference>
<dbReference type="AlphaFoldDB" id="A0A0H2UUD5"/>
<dbReference type="EMBL" id="AE014074">
    <property type="protein sequence ID" value="AAM79082.1"/>
    <property type="molecule type" value="Genomic_DNA"/>
</dbReference>
<accession>A0A0H2UUD5</accession>
<gene>
    <name evidence="1" type="ordered locus">SpyM3_0475</name>
</gene>
<evidence type="ECO:0000313" key="2">
    <source>
        <dbReference type="Proteomes" id="UP000000564"/>
    </source>
</evidence>
<dbReference type="NCBIfam" id="TIGR01549">
    <property type="entry name" value="HAD-SF-IA-v1"/>
    <property type="match status" value="1"/>
</dbReference>
<dbReference type="PANTHER" id="PTHR43434:SF25">
    <property type="entry name" value="PHOSPHOGLYCOLATE PHOSPHATASE"/>
    <property type="match status" value="1"/>
</dbReference>
<evidence type="ECO:0000313" key="1">
    <source>
        <dbReference type="EMBL" id="AAM79082.1"/>
    </source>
</evidence>
<dbReference type="SFLD" id="SFLDS00003">
    <property type="entry name" value="Haloacid_Dehalogenase"/>
    <property type="match status" value="1"/>
</dbReference>
<sequence>MKGMNYQDYIWDLGGTLLDNYELSTQAFVQTLAFFSLPGDHDAVYQKLKESTAIAVATFAPNEPEFLHVYRLREADKLAQPIWCLGAKEILEKIATSGSRNFLISHRDCQVNQLLEQAGLLIYFTEVVTASNGFARKPNPESLFYLKEKYDINSGLVIGDRLIDKQAGQAAGFNTLLVDGRKNLLEIVT</sequence>
<dbReference type="InterPro" id="IPR006439">
    <property type="entry name" value="HAD-SF_hydro_IA"/>
</dbReference>
<dbReference type="Proteomes" id="UP000000564">
    <property type="component" value="Chromosome"/>
</dbReference>